<dbReference type="SUPFAM" id="SSF54427">
    <property type="entry name" value="NTF2-like"/>
    <property type="match status" value="1"/>
</dbReference>
<reference evidence="3 4" key="1">
    <citation type="submission" date="2016-04" db="EMBL/GenBank/DDBJ databases">
        <title>A degradative enzymes factory behind the ericoid mycorrhizal symbiosis.</title>
        <authorList>
            <consortium name="DOE Joint Genome Institute"/>
            <person name="Martino E."/>
            <person name="Morin E."/>
            <person name="Grelet G."/>
            <person name="Kuo A."/>
            <person name="Kohler A."/>
            <person name="Daghino S."/>
            <person name="Barry K."/>
            <person name="Choi C."/>
            <person name="Cichocki N."/>
            <person name="Clum A."/>
            <person name="Copeland A."/>
            <person name="Hainaut M."/>
            <person name="Haridas S."/>
            <person name="Labutti K."/>
            <person name="Lindquist E."/>
            <person name="Lipzen A."/>
            <person name="Khouja H.-R."/>
            <person name="Murat C."/>
            <person name="Ohm R."/>
            <person name="Olson A."/>
            <person name="Spatafora J."/>
            <person name="Veneault-Fourrey C."/>
            <person name="Henrissat B."/>
            <person name="Grigoriev I."/>
            <person name="Martin F."/>
            <person name="Perotto S."/>
        </authorList>
    </citation>
    <scope>NUCLEOTIDE SEQUENCE [LARGE SCALE GENOMIC DNA]</scope>
    <source>
        <strain evidence="3 4">F</strain>
    </source>
</reference>
<dbReference type="OrthoDB" id="100006at2759"/>
<dbReference type="AlphaFoldDB" id="A0A2J6SE87"/>
<protein>
    <recommendedName>
        <fullName evidence="2">SnoaL-like domain-containing protein</fullName>
    </recommendedName>
</protein>
<dbReference type="EMBL" id="KZ613937">
    <property type="protein sequence ID" value="PMD49076.1"/>
    <property type="molecule type" value="Genomic_DNA"/>
</dbReference>
<organism evidence="3 4">
    <name type="scientific">Hyaloscypha variabilis (strain UAMH 11265 / GT02V1 / F)</name>
    <name type="common">Meliniomyces variabilis</name>
    <dbReference type="NCBI Taxonomy" id="1149755"/>
    <lineage>
        <taxon>Eukaryota</taxon>
        <taxon>Fungi</taxon>
        <taxon>Dikarya</taxon>
        <taxon>Ascomycota</taxon>
        <taxon>Pezizomycotina</taxon>
        <taxon>Leotiomycetes</taxon>
        <taxon>Helotiales</taxon>
        <taxon>Hyaloscyphaceae</taxon>
        <taxon>Hyaloscypha</taxon>
        <taxon>Hyaloscypha variabilis</taxon>
    </lineage>
</organism>
<evidence type="ECO:0000313" key="3">
    <source>
        <dbReference type="EMBL" id="PMD49076.1"/>
    </source>
</evidence>
<evidence type="ECO:0000259" key="2">
    <source>
        <dbReference type="Pfam" id="PF13577"/>
    </source>
</evidence>
<dbReference type="InterPro" id="IPR032710">
    <property type="entry name" value="NTF2-like_dom_sf"/>
</dbReference>
<feature type="domain" description="SnoaL-like" evidence="2">
    <location>
        <begin position="23"/>
        <end position="171"/>
    </location>
</feature>
<evidence type="ECO:0000313" key="4">
    <source>
        <dbReference type="Proteomes" id="UP000235786"/>
    </source>
</evidence>
<dbReference type="InterPro" id="IPR037401">
    <property type="entry name" value="SnoaL-like"/>
</dbReference>
<gene>
    <name evidence="3" type="ORF">L207DRAFT_522382</name>
</gene>
<evidence type="ECO:0000256" key="1">
    <source>
        <dbReference type="SAM" id="MobiDB-lite"/>
    </source>
</evidence>
<accession>A0A2J6SE87</accession>
<proteinExistence type="predicted"/>
<sequence>MAEPTVAKQIAALTLQLERQNAIFQIQNLVNRMAYLMEAGMYEERVEFIAQKTEGVTIEIGGRGVYEGYEGARRCLIDIEKAFEKSHAAGMRRLFPDIEFGSDHAGMFESEVIGTPVIEIAGDGKTAKGVWTSIQAVGKTHEHDPRPQASWLWWRLAIDFVKEDGQWKIWHLLKNPFFYSPANGDWVELSQSLPPVPKPGTQKGIPGHESVPDGPTTKLYDPYRITREPRLWPDPPQPYETFDPKEAYCG</sequence>
<keyword evidence="4" id="KW-1185">Reference proteome</keyword>
<dbReference type="Proteomes" id="UP000235786">
    <property type="component" value="Unassembled WGS sequence"/>
</dbReference>
<dbReference type="Pfam" id="PF13577">
    <property type="entry name" value="SnoaL_4"/>
    <property type="match status" value="1"/>
</dbReference>
<dbReference type="STRING" id="1149755.A0A2J6SE87"/>
<dbReference type="Gene3D" id="3.10.450.50">
    <property type="match status" value="1"/>
</dbReference>
<name>A0A2J6SE87_HYAVF</name>
<feature type="region of interest" description="Disordered" evidence="1">
    <location>
        <begin position="191"/>
        <end position="250"/>
    </location>
</feature>